<feature type="region of interest" description="Disordered" evidence="10">
    <location>
        <begin position="1"/>
        <end position="20"/>
    </location>
</feature>
<organism evidence="12">
    <name type="scientific">Flexilinea flocculi</name>
    <dbReference type="NCBI Taxonomy" id="1678840"/>
    <lineage>
        <taxon>Bacteria</taxon>
        <taxon>Bacillati</taxon>
        <taxon>Chloroflexota</taxon>
        <taxon>Anaerolineae</taxon>
        <taxon>Anaerolineales</taxon>
        <taxon>Anaerolineaceae</taxon>
        <taxon>Flexilinea</taxon>
    </lineage>
</organism>
<evidence type="ECO:0000256" key="4">
    <source>
        <dbReference type="ARBA" id="ARBA00022597"/>
    </source>
</evidence>
<dbReference type="SUPFAM" id="SSF52540">
    <property type="entry name" value="P-loop containing nucleoside triphosphate hydrolases"/>
    <property type="match status" value="2"/>
</dbReference>
<dbReference type="PROSITE" id="PS00211">
    <property type="entry name" value="ABC_TRANSPORTER_1"/>
    <property type="match status" value="1"/>
</dbReference>
<evidence type="ECO:0000256" key="7">
    <source>
        <dbReference type="ARBA" id="ARBA00022840"/>
    </source>
</evidence>
<dbReference type="PATRIC" id="fig|1678840.3.peg.787"/>
<dbReference type="CDD" id="cd03216">
    <property type="entry name" value="ABC_Carb_Monos_I"/>
    <property type="match status" value="1"/>
</dbReference>
<keyword evidence="13" id="KW-1185">Reference proteome</keyword>
<dbReference type="InterPro" id="IPR027417">
    <property type="entry name" value="P-loop_NTPase"/>
</dbReference>
<dbReference type="InterPro" id="IPR003593">
    <property type="entry name" value="AAA+_ATPase"/>
</dbReference>
<comment type="subcellular location">
    <subcellularLocation>
        <location evidence="1">Cell membrane</location>
        <topology evidence="1">Peripheral membrane protein</topology>
    </subcellularLocation>
</comment>
<feature type="domain" description="ABC transporter" evidence="11">
    <location>
        <begin position="25"/>
        <end position="260"/>
    </location>
</feature>
<evidence type="ECO:0000256" key="10">
    <source>
        <dbReference type="SAM" id="MobiDB-lite"/>
    </source>
</evidence>
<dbReference type="Pfam" id="PF00005">
    <property type="entry name" value="ABC_tran"/>
    <property type="match status" value="2"/>
</dbReference>
<keyword evidence="6" id="KW-0547">Nucleotide-binding</keyword>
<dbReference type="CDD" id="cd03215">
    <property type="entry name" value="ABC_Carb_Monos_II"/>
    <property type="match status" value="1"/>
</dbReference>
<keyword evidence="9" id="KW-0472">Membrane</keyword>
<dbReference type="AlphaFoldDB" id="A0A0K8PAM0"/>
<evidence type="ECO:0000313" key="13">
    <source>
        <dbReference type="Proteomes" id="UP000053370"/>
    </source>
</evidence>
<evidence type="ECO:0000259" key="11">
    <source>
        <dbReference type="PROSITE" id="PS50893"/>
    </source>
</evidence>
<feature type="domain" description="ABC transporter" evidence="11">
    <location>
        <begin position="277"/>
        <end position="519"/>
    </location>
</feature>
<evidence type="ECO:0000256" key="2">
    <source>
        <dbReference type="ARBA" id="ARBA00022448"/>
    </source>
</evidence>
<evidence type="ECO:0000313" key="12">
    <source>
        <dbReference type="EMBL" id="GAP39702.1"/>
    </source>
</evidence>
<evidence type="ECO:0000256" key="1">
    <source>
        <dbReference type="ARBA" id="ARBA00004202"/>
    </source>
</evidence>
<protein>
    <submittedName>
        <fullName evidence="12">ABC-type sugar transport system, ATPase component</fullName>
    </submittedName>
</protein>
<dbReference type="Gene3D" id="3.40.50.300">
    <property type="entry name" value="P-loop containing nucleotide triphosphate hydrolases"/>
    <property type="match status" value="2"/>
</dbReference>
<dbReference type="EMBL" id="DF968180">
    <property type="protein sequence ID" value="GAP39702.1"/>
    <property type="molecule type" value="Genomic_DNA"/>
</dbReference>
<dbReference type="GO" id="GO:0005524">
    <property type="term" value="F:ATP binding"/>
    <property type="evidence" value="ECO:0007669"/>
    <property type="project" value="UniProtKB-KW"/>
</dbReference>
<dbReference type="PANTHER" id="PTHR43790">
    <property type="entry name" value="CARBOHYDRATE TRANSPORT ATP-BINDING PROTEIN MG119-RELATED"/>
    <property type="match status" value="1"/>
</dbReference>
<dbReference type="InterPro" id="IPR003439">
    <property type="entry name" value="ABC_transporter-like_ATP-bd"/>
</dbReference>
<gene>
    <name evidence="12" type="ORF">ATC1_12237</name>
</gene>
<dbReference type="PANTHER" id="PTHR43790:SF3">
    <property type="entry name" value="D-ALLOSE IMPORT ATP-BINDING PROTEIN ALSA-RELATED"/>
    <property type="match status" value="1"/>
</dbReference>
<proteinExistence type="predicted"/>
<dbReference type="InterPro" id="IPR017871">
    <property type="entry name" value="ABC_transporter-like_CS"/>
</dbReference>
<dbReference type="Proteomes" id="UP000053370">
    <property type="component" value="Unassembled WGS sequence"/>
</dbReference>
<evidence type="ECO:0000256" key="8">
    <source>
        <dbReference type="ARBA" id="ARBA00022967"/>
    </source>
</evidence>
<dbReference type="FunFam" id="3.40.50.300:FF:000127">
    <property type="entry name" value="Ribose import ATP-binding protein RbsA"/>
    <property type="match status" value="1"/>
</dbReference>
<accession>A0A0K8PAM0</accession>
<evidence type="ECO:0000256" key="6">
    <source>
        <dbReference type="ARBA" id="ARBA00022741"/>
    </source>
</evidence>
<dbReference type="OrthoDB" id="9771863at2"/>
<keyword evidence="3" id="KW-1003">Cell membrane</keyword>
<dbReference type="GO" id="GO:0016887">
    <property type="term" value="F:ATP hydrolysis activity"/>
    <property type="evidence" value="ECO:0007669"/>
    <property type="project" value="InterPro"/>
</dbReference>
<dbReference type="PROSITE" id="PS50893">
    <property type="entry name" value="ABC_TRANSPORTER_2"/>
    <property type="match status" value="2"/>
</dbReference>
<dbReference type="InterPro" id="IPR050107">
    <property type="entry name" value="ABC_carbohydrate_import_ATPase"/>
</dbReference>
<evidence type="ECO:0000256" key="3">
    <source>
        <dbReference type="ARBA" id="ARBA00022475"/>
    </source>
</evidence>
<keyword evidence="4 12" id="KW-0762">Sugar transport</keyword>
<sequence length="527" mass="58295">MSETQFPEKTGTLENRAENPDDIILHAEKITKVYPGTTALNNVDFDAYRGKVNVLVGENGAGKSTLMKILAGVEQPTSGKLYLEGKEISNGSIKEAGRNGIGIIFQEMMVFPNLTVTENIFTGREKRVNGIVSYKEQRAETVKILKKMEQNINPDQLVGELRVGQQQIIEIARAVSEKRKILIMDEPTSALSNDEVKVLFKLMRELLISGVTIIYISHKLEELLQIGDYITVLRDGNKMASAKVKDINLPWIIRWMVGEKHTMKSYHQTRQIGEELMRVENITLPRIGGGFSVDHVNFTVHKGEVLGLYGLVGAGRSELFECLCGYAKDASGKIFIQNKEIKSRHIDERISDGIILVPENRQVDGLVQTMSVGGNVVLSSLKNLMKGFWISAKEEKKAINKKVEEIHIKVPDTNNLITSLSGGNQQKVVVSRALLTNPTILLLDEPTRGIDVGAKAEIFQLVNELASKGYGIIFVSTELKEVISVSDRILVMSKGKITGEFTREEATEEALVTASAIGHELEGVKNA</sequence>
<name>A0A0K8PAM0_9CHLR</name>
<dbReference type="SMART" id="SM00382">
    <property type="entry name" value="AAA"/>
    <property type="match status" value="2"/>
</dbReference>
<dbReference type="GO" id="GO:0005886">
    <property type="term" value="C:plasma membrane"/>
    <property type="evidence" value="ECO:0007669"/>
    <property type="project" value="UniProtKB-SubCell"/>
</dbReference>
<keyword evidence="2" id="KW-0813">Transport</keyword>
<evidence type="ECO:0000256" key="9">
    <source>
        <dbReference type="ARBA" id="ARBA00023136"/>
    </source>
</evidence>
<dbReference type="RefSeq" id="WP_082174639.1">
    <property type="nucleotide sequence ID" value="NZ_DF968180.1"/>
</dbReference>
<reference evidence="12" key="1">
    <citation type="journal article" date="2015" name="Genome Announc.">
        <title>Draft Genome Sequence of Anaerolineae Strain TC1, a Novel Isolate from a Methanogenic Wastewater Treatment System.</title>
        <authorList>
            <person name="Matsuura N."/>
            <person name="Tourlousse D.M."/>
            <person name="Sun L."/>
            <person name="Toyonaga M."/>
            <person name="Kuroda K."/>
            <person name="Ohashi A."/>
            <person name="Cruz R."/>
            <person name="Yamaguchi T."/>
            <person name="Sekiguchi Y."/>
        </authorList>
    </citation>
    <scope>NUCLEOTIDE SEQUENCE [LARGE SCALE GENOMIC DNA]</scope>
    <source>
        <strain evidence="12">TC1</strain>
    </source>
</reference>
<dbReference type="STRING" id="1678840.ATC1_12237"/>
<keyword evidence="8" id="KW-1278">Translocase</keyword>
<keyword evidence="5" id="KW-0677">Repeat</keyword>
<evidence type="ECO:0000256" key="5">
    <source>
        <dbReference type="ARBA" id="ARBA00022737"/>
    </source>
</evidence>
<keyword evidence="7" id="KW-0067">ATP-binding</keyword>